<name>A0ABM8ZXC8_9VIBR</name>
<keyword evidence="2" id="KW-1185">Reference proteome</keyword>
<sequence length="88" mass="10187">MYNDNILSLTAEQKLLLTWMATGHTFEVCTDYCSHFGDVQPKQLIPVQLHRKTINKLKREGLVSFESKFYYGLRWDVFSITDKGASLV</sequence>
<comment type="caution">
    <text evidence="1">The sequence shown here is derived from an EMBL/GenBank/DDBJ whole genome shotgun (WGS) entry which is preliminary data.</text>
</comment>
<dbReference type="EMBL" id="CAKLDI010000002">
    <property type="protein sequence ID" value="CAH0535374.1"/>
    <property type="molecule type" value="Genomic_DNA"/>
</dbReference>
<evidence type="ECO:0000313" key="1">
    <source>
        <dbReference type="EMBL" id="CAH0535374.1"/>
    </source>
</evidence>
<evidence type="ECO:0000313" key="2">
    <source>
        <dbReference type="Proteomes" id="UP000838672"/>
    </source>
</evidence>
<dbReference type="RefSeq" id="WP_237468204.1">
    <property type="nucleotide sequence ID" value="NZ_CAKLDI010000002.1"/>
</dbReference>
<proteinExistence type="predicted"/>
<reference evidence="1" key="1">
    <citation type="submission" date="2021-11" db="EMBL/GenBank/DDBJ databases">
        <authorList>
            <person name="Rodrigo-Torres L."/>
            <person name="Arahal R. D."/>
            <person name="Lucena T."/>
        </authorList>
    </citation>
    <scope>NUCLEOTIDE SEQUENCE</scope>
    <source>
        <strain evidence="1">CECT 7929</strain>
    </source>
</reference>
<gene>
    <name evidence="1" type="ORF">VST7929_02952</name>
</gene>
<accession>A0ABM8ZXC8</accession>
<protein>
    <recommendedName>
        <fullName evidence="3">MarR family transcriptional regulator</fullName>
    </recommendedName>
</protein>
<evidence type="ECO:0008006" key="3">
    <source>
        <dbReference type="Google" id="ProtNLM"/>
    </source>
</evidence>
<dbReference type="Proteomes" id="UP000838672">
    <property type="component" value="Unassembled WGS sequence"/>
</dbReference>
<organism evidence="1 2">
    <name type="scientific">Vibrio stylophorae</name>
    <dbReference type="NCBI Taxonomy" id="659351"/>
    <lineage>
        <taxon>Bacteria</taxon>
        <taxon>Pseudomonadati</taxon>
        <taxon>Pseudomonadota</taxon>
        <taxon>Gammaproteobacteria</taxon>
        <taxon>Vibrionales</taxon>
        <taxon>Vibrionaceae</taxon>
        <taxon>Vibrio</taxon>
    </lineage>
</organism>